<dbReference type="PANTHER" id="PTHR30535">
    <property type="entry name" value="VITAMIN B12-BINDING PROTEIN"/>
    <property type="match status" value="1"/>
</dbReference>
<dbReference type="PROSITE" id="PS50983">
    <property type="entry name" value="FE_B12_PBP"/>
    <property type="match status" value="1"/>
</dbReference>
<dbReference type="SUPFAM" id="SSF53807">
    <property type="entry name" value="Helical backbone' metal receptor"/>
    <property type="match status" value="1"/>
</dbReference>
<dbReference type="AlphaFoldDB" id="A0A413T2S1"/>
<dbReference type="EMBL" id="QSFT01000006">
    <property type="protein sequence ID" value="RHA77495.1"/>
    <property type="molecule type" value="Genomic_DNA"/>
</dbReference>
<dbReference type="InterPro" id="IPR050902">
    <property type="entry name" value="ABC_Transporter_SBP"/>
</dbReference>
<dbReference type="Pfam" id="PF01497">
    <property type="entry name" value="Peripla_BP_2"/>
    <property type="match status" value="1"/>
</dbReference>
<feature type="domain" description="Fe/B12 periplasmic-binding" evidence="1">
    <location>
        <begin position="95"/>
        <end position="365"/>
    </location>
</feature>
<reference evidence="2 3" key="1">
    <citation type="submission" date="2018-08" db="EMBL/GenBank/DDBJ databases">
        <title>A genome reference for cultivated species of the human gut microbiota.</title>
        <authorList>
            <person name="Zou Y."/>
            <person name="Xue W."/>
            <person name="Luo G."/>
        </authorList>
    </citation>
    <scope>NUCLEOTIDE SEQUENCE [LARGE SCALE GENOMIC DNA]</scope>
    <source>
        <strain evidence="2 3">AM42-38</strain>
    </source>
</reference>
<dbReference type="PROSITE" id="PS51257">
    <property type="entry name" value="PROKAR_LIPOPROTEIN"/>
    <property type="match status" value="1"/>
</dbReference>
<proteinExistence type="predicted"/>
<name>A0A413T2S1_9BACT</name>
<dbReference type="Proteomes" id="UP000283855">
    <property type="component" value="Unassembled WGS sequence"/>
</dbReference>
<comment type="caution">
    <text evidence="2">The sequence shown here is derived from an EMBL/GenBank/DDBJ whole genome shotgun (WGS) entry which is preliminary data.</text>
</comment>
<dbReference type="InterPro" id="IPR002491">
    <property type="entry name" value="ABC_transptr_periplasmic_BD"/>
</dbReference>
<evidence type="ECO:0000313" key="2">
    <source>
        <dbReference type="EMBL" id="RHA77495.1"/>
    </source>
</evidence>
<dbReference type="PANTHER" id="PTHR30535:SF34">
    <property type="entry name" value="MOLYBDATE-BINDING PROTEIN MOLA"/>
    <property type="match status" value="1"/>
</dbReference>
<sequence length="379" mass="42517">MKKILLSAYIVTWVLLLSACGGGSKTSSLQAEGDTVRMKYSSLLQIVKHADYTVVTIRNPWDTLKVLHTYLLADREKPLPEHLPEGTVVRTPLQKSVIYSSVHCSLWSELDELKGIGGVCGLEYIKLPQIQEGCRNGSIVNVGNSMNPDIECIIDLRPDAILLSPFENSGGYGRVGKLNIPIIECADYMETSALGRAEWMRLYGLLLGKEAQADSLFAGIEKEYLTLTQQVKSQNLKRPTVISEMKNSSAWYIPGGNSTMGRLYQDAGADYVFASLSNSGSVPLAFETVFDRGGNADIWLIKYNQPQDKTYSELERDYAPYARFKAFQDRKVYGCNTNHVPFYEESPFHPELLLKDLIKIFHPELLPDYDLKYFSNLAE</sequence>
<dbReference type="GO" id="GO:0071281">
    <property type="term" value="P:cellular response to iron ion"/>
    <property type="evidence" value="ECO:0007669"/>
    <property type="project" value="TreeGrafter"/>
</dbReference>
<protein>
    <submittedName>
        <fullName evidence="2">ABC transporter substrate-binding protein</fullName>
    </submittedName>
</protein>
<accession>A0A413T2S1</accession>
<evidence type="ECO:0000313" key="3">
    <source>
        <dbReference type="Proteomes" id="UP000283855"/>
    </source>
</evidence>
<evidence type="ECO:0000259" key="1">
    <source>
        <dbReference type="PROSITE" id="PS50983"/>
    </source>
</evidence>
<dbReference type="Gene3D" id="3.40.50.1980">
    <property type="entry name" value="Nitrogenase molybdenum iron protein domain"/>
    <property type="match status" value="2"/>
</dbReference>
<organism evidence="2 3">
    <name type="scientific">Phocaeicola coprophilus</name>
    <dbReference type="NCBI Taxonomy" id="387090"/>
    <lineage>
        <taxon>Bacteria</taxon>
        <taxon>Pseudomonadati</taxon>
        <taxon>Bacteroidota</taxon>
        <taxon>Bacteroidia</taxon>
        <taxon>Bacteroidales</taxon>
        <taxon>Bacteroidaceae</taxon>
        <taxon>Phocaeicola</taxon>
    </lineage>
</organism>
<dbReference type="RefSeq" id="WP_118400102.1">
    <property type="nucleotide sequence ID" value="NZ_CABJGD010000006.1"/>
</dbReference>
<gene>
    <name evidence="2" type="ORF">DW921_04390</name>
</gene>